<dbReference type="RefSeq" id="WP_188879007.1">
    <property type="nucleotide sequence ID" value="NZ_BMOQ01000006.1"/>
</dbReference>
<comment type="caution">
    <text evidence="3">The sequence shown here is derived from an EMBL/GenBank/DDBJ whole genome shotgun (WGS) entry which is preliminary data.</text>
</comment>
<evidence type="ECO:0000313" key="4">
    <source>
        <dbReference type="Proteomes" id="UP000608850"/>
    </source>
</evidence>
<dbReference type="OrthoDB" id="264402at2157"/>
<protein>
    <submittedName>
        <fullName evidence="3">Uncharacterized protein</fullName>
    </submittedName>
</protein>
<dbReference type="Pfam" id="PF25214">
    <property type="entry name" value="HVO_B0008_N"/>
    <property type="match status" value="1"/>
</dbReference>
<dbReference type="InterPro" id="IPR057409">
    <property type="entry name" value="HVO_B0008-like_N"/>
</dbReference>
<dbReference type="InterPro" id="IPR036388">
    <property type="entry name" value="WH-like_DNA-bd_sf"/>
</dbReference>
<proteinExistence type="predicted"/>
<reference evidence="3 4" key="1">
    <citation type="journal article" date="2019" name="Int. J. Syst. Evol. Microbiol.">
        <title>The Global Catalogue of Microorganisms (GCM) 10K type strain sequencing project: providing services to taxonomists for standard genome sequencing and annotation.</title>
        <authorList>
            <consortium name="The Broad Institute Genomics Platform"/>
            <consortium name="The Broad Institute Genome Sequencing Center for Infectious Disease"/>
            <person name="Wu L."/>
            <person name="Ma J."/>
        </authorList>
    </citation>
    <scope>NUCLEOTIDE SEQUENCE [LARGE SCALE GENOMIC DNA]</scope>
    <source>
        <strain evidence="3 4">JCM 16331</strain>
    </source>
</reference>
<evidence type="ECO:0000313" key="3">
    <source>
        <dbReference type="EMBL" id="GGN20469.1"/>
    </source>
</evidence>
<keyword evidence="4" id="KW-1185">Reference proteome</keyword>
<accession>A0A830GD63</accession>
<dbReference type="Pfam" id="PF25215">
    <property type="entry name" value="HVO_B0008_C"/>
    <property type="match status" value="1"/>
</dbReference>
<sequence length="121" mass="13196">MASTTDAERPHAGTITCATCDFHAVITEPNDAIERYRRHRSVTGHDIKWERTALDAGLDTDDVESALDALGDEYPDGVPLGVLTAALSEQEVTIEATLDAIYDLRMAGAIYEPRDDHVLVV</sequence>
<dbReference type="InterPro" id="IPR057410">
    <property type="entry name" value="HVO_B0008-like_C"/>
</dbReference>
<organism evidence="3 4">
    <name type="scientific">Halarchaeum nitratireducens</name>
    <dbReference type="NCBI Taxonomy" id="489913"/>
    <lineage>
        <taxon>Archaea</taxon>
        <taxon>Methanobacteriati</taxon>
        <taxon>Methanobacteriota</taxon>
        <taxon>Stenosarchaea group</taxon>
        <taxon>Halobacteria</taxon>
        <taxon>Halobacteriales</taxon>
        <taxon>Halobacteriaceae</taxon>
    </lineage>
</organism>
<evidence type="ECO:0000259" key="1">
    <source>
        <dbReference type="Pfam" id="PF25214"/>
    </source>
</evidence>
<name>A0A830GD63_9EURY</name>
<gene>
    <name evidence="3" type="ORF">GCM10009021_22000</name>
</gene>
<evidence type="ECO:0000259" key="2">
    <source>
        <dbReference type="Pfam" id="PF25215"/>
    </source>
</evidence>
<dbReference type="EMBL" id="BMOQ01000006">
    <property type="protein sequence ID" value="GGN20469.1"/>
    <property type="molecule type" value="Genomic_DNA"/>
</dbReference>
<dbReference type="Proteomes" id="UP000608850">
    <property type="component" value="Unassembled WGS sequence"/>
</dbReference>
<feature type="domain" description="HVO-B0008-like N-terminal" evidence="1">
    <location>
        <begin position="15"/>
        <end position="51"/>
    </location>
</feature>
<feature type="domain" description="HVO-B0008-like C-terminal" evidence="2">
    <location>
        <begin position="70"/>
        <end position="118"/>
    </location>
</feature>
<dbReference type="Gene3D" id="1.10.10.10">
    <property type="entry name" value="Winged helix-like DNA-binding domain superfamily/Winged helix DNA-binding domain"/>
    <property type="match status" value="1"/>
</dbReference>
<dbReference type="AlphaFoldDB" id="A0A830GD63"/>